<sequence>MPPCPAYQSCNFKSGAREDLPVEVAGYQDRRCREEPSSQKERQVLLFSGMACSTVIPILETGTGLQNCQGVSWFLNKQLDPKLSGRSIINGTSVPGADLPWSARELRTHRPLGSRVRLRLRLGVSKGTCAPPWDGGGPKASGQYGASGGGSLLPASETLPVSPGVQWRHSACCNHCPDTPGSSDSPVSVSQVAGITGSCHHARLVFVILSETGFHQVGQAVLQEQLTSSDPTALASQSAEITGVSDCTRPGPCLLCGPHCAAGPEKQG</sequence>
<name>A0A8C9LLA3_9PRIM</name>
<proteinExistence type="predicted"/>
<reference evidence="1" key="2">
    <citation type="submission" date="2025-09" db="UniProtKB">
        <authorList>
            <consortium name="Ensembl"/>
        </authorList>
    </citation>
    <scope>IDENTIFICATION</scope>
</reference>
<reference evidence="1" key="1">
    <citation type="submission" date="2025-08" db="UniProtKB">
        <authorList>
            <consortium name="Ensembl"/>
        </authorList>
    </citation>
    <scope>IDENTIFICATION</scope>
</reference>
<organism evidence="1 2">
    <name type="scientific">Piliocolobus tephrosceles</name>
    <name type="common">Ugandan red Colobus</name>
    <dbReference type="NCBI Taxonomy" id="591936"/>
    <lineage>
        <taxon>Eukaryota</taxon>
        <taxon>Metazoa</taxon>
        <taxon>Chordata</taxon>
        <taxon>Craniata</taxon>
        <taxon>Vertebrata</taxon>
        <taxon>Euteleostomi</taxon>
        <taxon>Mammalia</taxon>
        <taxon>Eutheria</taxon>
        <taxon>Euarchontoglires</taxon>
        <taxon>Primates</taxon>
        <taxon>Haplorrhini</taxon>
        <taxon>Catarrhini</taxon>
        <taxon>Cercopithecidae</taxon>
        <taxon>Colobinae</taxon>
        <taxon>Piliocolobus</taxon>
    </lineage>
</organism>
<accession>A0A8C9LLA3</accession>
<keyword evidence="2" id="KW-1185">Reference proteome</keyword>
<dbReference type="Ensembl" id="ENSPTET00000015201.1">
    <property type="protein sequence ID" value="ENSPTEP00000010002.1"/>
    <property type="gene ID" value="ENSPTEG00000011351.1"/>
</dbReference>
<protein>
    <submittedName>
        <fullName evidence="1">Uncharacterized protein</fullName>
    </submittedName>
</protein>
<dbReference type="PRINTS" id="PR02045">
    <property type="entry name" value="F138DOMAIN"/>
</dbReference>
<dbReference type="Proteomes" id="UP000694416">
    <property type="component" value="Unplaced"/>
</dbReference>
<dbReference type="PANTHER" id="PTHR12138">
    <property type="entry name" value="PRIMATE-EXPANDED PROTEIN FAMILY"/>
    <property type="match status" value="1"/>
</dbReference>
<evidence type="ECO:0000313" key="1">
    <source>
        <dbReference type="Ensembl" id="ENSPTEP00000010002.1"/>
    </source>
</evidence>
<evidence type="ECO:0000313" key="2">
    <source>
        <dbReference type="Proteomes" id="UP000694416"/>
    </source>
</evidence>
<dbReference type="PANTHER" id="PTHR12138:SF162">
    <property type="entry name" value="CHROMOSOME UNDETERMINED SCAFFOLD_275, WHOLE GENOME SHOTGUN SEQUENCE"/>
    <property type="match status" value="1"/>
</dbReference>
<dbReference type="AlphaFoldDB" id="A0A8C9LLA3"/>